<dbReference type="OrthoDB" id="2921306at2"/>
<dbReference type="AlphaFoldDB" id="A0A1G6GII0"/>
<gene>
    <name evidence="2" type="ORF">SAMN05421737_101113</name>
</gene>
<dbReference type="Proteomes" id="UP000242662">
    <property type="component" value="Unassembled WGS sequence"/>
</dbReference>
<keyword evidence="1" id="KW-0472">Membrane</keyword>
<keyword evidence="1" id="KW-1133">Transmembrane helix</keyword>
<proteinExistence type="predicted"/>
<dbReference type="EMBL" id="FMYM01000001">
    <property type="protein sequence ID" value="SDB81818.1"/>
    <property type="molecule type" value="Genomic_DNA"/>
</dbReference>
<evidence type="ECO:0000313" key="2">
    <source>
        <dbReference type="EMBL" id="SDB81818.1"/>
    </source>
</evidence>
<evidence type="ECO:0000256" key="1">
    <source>
        <dbReference type="SAM" id="Phobius"/>
    </source>
</evidence>
<keyword evidence="3" id="KW-1185">Reference proteome</keyword>
<organism evidence="2 3">
    <name type="scientific">Shouchella lonarensis</name>
    <dbReference type="NCBI Taxonomy" id="1464122"/>
    <lineage>
        <taxon>Bacteria</taxon>
        <taxon>Bacillati</taxon>
        <taxon>Bacillota</taxon>
        <taxon>Bacilli</taxon>
        <taxon>Bacillales</taxon>
        <taxon>Bacillaceae</taxon>
        <taxon>Shouchella</taxon>
    </lineage>
</organism>
<evidence type="ECO:0000313" key="3">
    <source>
        <dbReference type="Proteomes" id="UP000242662"/>
    </source>
</evidence>
<reference evidence="3" key="1">
    <citation type="submission" date="2016-09" db="EMBL/GenBank/DDBJ databases">
        <authorList>
            <person name="Varghese N."/>
            <person name="Submissions S."/>
        </authorList>
    </citation>
    <scope>NUCLEOTIDE SEQUENCE [LARGE SCALE GENOMIC DNA]</scope>
    <source>
        <strain evidence="3">25nlg</strain>
    </source>
</reference>
<name>A0A1G6GII0_9BACI</name>
<keyword evidence="1" id="KW-0812">Transmembrane</keyword>
<sequence length="159" mass="18564">MTRNKGIVYFLGVVVAFVVIWMVYSINQSPKWVGFSDDDMWKVDYNRDMGSPKGEWAGTLYWMKKEEVRLLGIELIEDGEITHEIDYLEEGRSPEESRMKESNNKLTYLTSAGLIFKNEMSVKLKVRWDNGQGEHEDTIELFPKKRFFVVPVLDNLEDS</sequence>
<evidence type="ECO:0008006" key="4">
    <source>
        <dbReference type="Google" id="ProtNLM"/>
    </source>
</evidence>
<accession>A0A1G6GII0</accession>
<protein>
    <recommendedName>
        <fullName evidence="4">DUF4944 domain-containing protein</fullName>
    </recommendedName>
</protein>
<feature type="transmembrane region" description="Helical" evidence="1">
    <location>
        <begin position="6"/>
        <end position="24"/>
    </location>
</feature>
<dbReference type="RefSeq" id="WP_090774361.1">
    <property type="nucleotide sequence ID" value="NZ_FMYM01000001.1"/>
</dbReference>